<protein>
    <submittedName>
        <fullName evidence="1">Uncharacterized protein</fullName>
    </submittedName>
</protein>
<reference evidence="1 2" key="1">
    <citation type="submission" date="2019-07" db="EMBL/GenBank/DDBJ databases">
        <title>Genome sequencing of 100 strains of the haloalkaliphilic chemolithoautotrophic sulfur-oxidizing bacterium Thioalkalivibrio.</title>
        <authorList>
            <person name="Muyzer G."/>
        </authorList>
    </citation>
    <scope>NUCLEOTIDE SEQUENCE [LARGE SCALE GENOMIC DNA]</scope>
    <source>
        <strain evidence="1 2">ASO4-4</strain>
    </source>
</reference>
<name>A0A562S5U1_9BACT</name>
<gene>
    <name evidence="1" type="ORF">LZ24_00322</name>
</gene>
<dbReference type="AlphaFoldDB" id="A0A562S5U1"/>
<evidence type="ECO:0000313" key="1">
    <source>
        <dbReference type="EMBL" id="TWI76701.1"/>
    </source>
</evidence>
<organism evidence="1 2">
    <name type="scientific">Desulfobotulus alkaliphilus</name>
    <dbReference type="NCBI Taxonomy" id="622671"/>
    <lineage>
        <taxon>Bacteria</taxon>
        <taxon>Pseudomonadati</taxon>
        <taxon>Thermodesulfobacteriota</taxon>
        <taxon>Desulfobacteria</taxon>
        <taxon>Desulfobacterales</taxon>
        <taxon>Desulfobacteraceae</taxon>
        <taxon>Desulfobotulus</taxon>
    </lineage>
</organism>
<proteinExistence type="predicted"/>
<dbReference type="RefSeq" id="WP_144681660.1">
    <property type="nucleotide sequence ID" value="NZ_VLLC01000002.1"/>
</dbReference>
<accession>A0A562S5U1</accession>
<comment type="caution">
    <text evidence="1">The sequence shown here is derived from an EMBL/GenBank/DDBJ whole genome shotgun (WGS) entry which is preliminary data.</text>
</comment>
<dbReference type="Proteomes" id="UP000318307">
    <property type="component" value="Unassembled WGS sequence"/>
</dbReference>
<sequence>MSSQNKAVSQNESDEDLQSIVRLFGKTEAVLKEIENTTSDMVVPVINELRYAGYHLTQYLQCKNAEDLSKAKNHCKRALFDAYDYRINLALMTIREFQQDYRLVNIGAIVNDYQALMRDVENIKKEVNSKITTHEIREERYAALEKPVARISRKLQLPRNPLQLHCN</sequence>
<dbReference type="EMBL" id="VLLC01000002">
    <property type="protein sequence ID" value="TWI76701.1"/>
    <property type="molecule type" value="Genomic_DNA"/>
</dbReference>
<keyword evidence="2" id="KW-1185">Reference proteome</keyword>
<evidence type="ECO:0000313" key="2">
    <source>
        <dbReference type="Proteomes" id="UP000318307"/>
    </source>
</evidence>
<dbReference type="OrthoDB" id="9786044at2"/>